<sequence length="173" mass="17825">MLIALAARTTVVAGRPGVDPPDGYTVISTGPYRPPIVRQVGYSSAAAGEGQALGSGWIHAGVASSGGFEDQLFAVRSVSAGTVHGRPAVLSGIRDGAGMIVWEPTPGAIAFVGYGGGNPLDDSAVEALRRLAGRARPVTSVGWQALRPVTIEQVNDHRRPGPWPTKIQRVPGG</sequence>
<proteinExistence type="predicted"/>
<comment type="caution">
    <text evidence="1">The sequence shown here is derived from an EMBL/GenBank/DDBJ whole genome shotgun (WGS) entry which is preliminary data.</text>
</comment>
<name>A0ABV5CQP7_9ACTN</name>
<keyword evidence="2" id="KW-1185">Reference proteome</keyword>
<accession>A0ABV5CQP7</accession>
<evidence type="ECO:0000313" key="1">
    <source>
        <dbReference type="EMBL" id="MFB6394333.1"/>
    </source>
</evidence>
<protein>
    <submittedName>
        <fullName evidence="1">Uncharacterized protein</fullName>
    </submittedName>
</protein>
<gene>
    <name evidence="1" type="ORF">AAFH96_14620</name>
</gene>
<reference evidence="1 2" key="1">
    <citation type="submission" date="2024-04" db="EMBL/GenBank/DDBJ databases">
        <title>Polymorphospora sp. isolated from Baiyangdian Lake in Xiong'an New Area.</title>
        <authorList>
            <person name="Zhang X."/>
            <person name="Liu J."/>
        </authorList>
    </citation>
    <scope>NUCLEOTIDE SEQUENCE [LARGE SCALE GENOMIC DNA]</scope>
    <source>
        <strain evidence="1 2">2-325</strain>
    </source>
</reference>
<organism evidence="1 2">
    <name type="scientific">Polymorphospora lycopeni</name>
    <dbReference type="NCBI Taxonomy" id="3140240"/>
    <lineage>
        <taxon>Bacteria</taxon>
        <taxon>Bacillati</taxon>
        <taxon>Actinomycetota</taxon>
        <taxon>Actinomycetes</taxon>
        <taxon>Micromonosporales</taxon>
        <taxon>Micromonosporaceae</taxon>
        <taxon>Polymorphospora</taxon>
    </lineage>
</organism>
<dbReference type="Proteomes" id="UP001582793">
    <property type="component" value="Unassembled WGS sequence"/>
</dbReference>
<dbReference type="RefSeq" id="WP_375734516.1">
    <property type="nucleotide sequence ID" value="NZ_JBCGDC010000035.1"/>
</dbReference>
<dbReference type="EMBL" id="JBCGDC010000035">
    <property type="protein sequence ID" value="MFB6394333.1"/>
    <property type="molecule type" value="Genomic_DNA"/>
</dbReference>
<evidence type="ECO:0000313" key="2">
    <source>
        <dbReference type="Proteomes" id="UP001582793"/>
    </source>
</evidence>